<dbReference type="Proteomes" id="UP000054815">
    <property type="component" value="Unassembled WGS sequence"/>
</dbReference>
<gene>
    <name evidence="2" type="primary">Arp66B</name>
    <name evidence="2" type="ORF">T4E_11909</name>
</gene>
<protein>
    <recommendedName>
        <fullName evidence="1">Actin-related protein 3</fullName>
    </recommendedName>
</protein>
<dbReference type="EMBL" id="JYDU01000384">
    <property type="protein sequence ID" value="KRX86395.1"/>
    <property type="molecule type" value="Genomic_DNA"/>
</dbReference>
<proteinExistence type="predicted"/>
<dbReference type="Pfam" id="PF00022">
    <property type="entry name" value="Actin"/>
    <property type="match status" value="1"/>
</dbReference>
<dbReference type="STRING" id="6337.A0A0V0XED6"/>
<evidence type="ECO:0000313" key="3">
    <source>
        <dbReference type="Proteomes" id="UP000054815"/>
    </source>
</evidence>
<feature type="non-terminal residue" evidence="2">
    <location>
        <position position="1"/>
    </location>
</feature>
<dbReference type="AlphaFoldDB" id="A0A0V0XED6"/>
<organism evidence="2 3">
    <name type="scientific">Trichinella pseudospiralis</name>
    <name type="common">Parasitic roundworm</name>
    <dbReference type="NCBI Taxonomy" id="6337"/>
    <lineage>
        <taxon>Eukaryota</taxon>
        <taxon>Metazoa</taxon>
        <taxon>Ecdysozoa</taxon>
        <taxon>Nematoda</taxon>
        <taxon>Enoplea</taxon>
        <taxon>Dorylaimia</taxon>
        <taxon>Trichinellida</taxon>
        <taxon>Trichinellidae</taxon>
        <taxon>Trichinella</taxon>
    </lineage>
</organism>
<dbReference type="SUPFAM" id="SSF53067">
    <property type="entry name" value="Actin-like ATPase domain"/>
    <property type="match status" value="1"/>
</dbReference>
<dbReference type="Gene3D" id="3.30.420.40">
    <property type="match status" value="1"/>
</dbReference>
<dbReference type="InterPro" id="IPR004000">
    <property type="entry name" value="Actin"/>
</dbReference>
<evidence type="ECO:0000256" key="1">
    <source>
        <dbReference type="ARBA" id="ARBA00023892"/>
    </source>
</evidence>
<feature type="non-terminal residue" evidence="2">
    <location>
        <position position="156"/>
    </location>
</feature>
<reference evidence="2 3" key="1">
    <citation type="submission" date="2015-01" db="EMBL/GenBank/DDBJ databases">
        <title>Evolution of Trichinella species and genotypes.</title>
        <authorList>
            <person name="Korhonen P.K."/>
            <person name="Edoardo P."/>
            <person name="Giuseppe L.R."/>
            <person name="Gasser R.B."/>
        </authorList>
    </citation>
    <scope>NUCLEOTIDE SEQUENCE [LARGE SCALE GENOMIC DNA]</scope>
    <source>
        <strain evidence="2">ISS141</strain>
    </source>
</reference>
<sequence length="156" mass="17905">LFLQLVSLFVAKNFTKNESFKILAMLLSSAVVIDNGTGYSKIGFAGNTHPNFIIPTVIACRSQSYNIPNTGRMPIDMDFFIGDEALNATNYSIRYPVRHGVVEDWNLMERFLEHSIFKYLRIEPEDHNFLMTESPLNTPENREYLAEVMFESFNVP</sequence>
<evidence type="ECO:0000313" key="2">
    <source>
        <dbReference type="EMBL" id="KRX86395.1"/>
    </source>
</evidence>
<dbReference type="FunFam" id="3.30.420.40:FF:000029">
    <property type="entry name" value="Actin-related protein 3"/>
    <property type="match status" value="1"/>
</dbReference>
<dbReference type="PANTHER" id="PTHR11937">
    <property type="entry name" value="ACTIN"/>
    <property type="match status" value="1"/>
</dbReference>
<comment type="caution">
    <text evidence="2">The sequence shown here is derived from an EMBL/GenBank/DDBJ whole genome shotgun (WGS) entry which is preliminary data.</text>
</comment>
<dbReference type="InterPro" id="IPR043129">
    <property type="entry name" value="ATPase_NBD"/>
</dbReference>
<name>A0A0V0XED6_TRIPS</name>
<dbReference type="PRINTS" id="PR00190">
    <property type="entry name" value="ACTIN"/>
</dbReference>
<accession>A0A0V0XED6</accession>